<feature type="region of interest" description="Disordered" evidence="1">
    <location>
        <begin position="49"/>
        <end position="134"/>
    </location>
</feature>
<sequence length="134" mass="13788">MTARRILDIFAFGGAAMAIALAGCTTTNFADAVPEAALQAQPAAADTQSAAGVAPADTAPAFSQPGTYPNLNIIPKPAASQITSRQRSETASELREKRAQVAAQGRGSAPNSSAELRRLGRSHAAEALREIEGE</sequence>
<dbReference type="Proteomes" id="UP001559025">
    <property type="component" value="Unassembled WGS sequence"/>
</dbReference>
<evidence type="ECO:0000256" key="1">
    <source>
        <dbReference type="SAM" id="MobiDB-lite"/>
    </source>
</evidence>
<feature type="compositionally biased region" description="Basic and acidic residues" evidence="1">
    <location>
        <begin position="86"/>
        <end position="99"/>
    </location>
</feature>
<evidence type="ECO:0008006" key="5">
    <source>
        <dbReference type="Google" id="ProtNLM"/>
    </source>
</evidence>
<feature type="chain" id="PRO_5047065667" description="Beta-barrel assembly complex subunit BamF" evidence="2">
    <location>
        <begin position="23"/>
        <end position="134"/>
    </location>
</feature>
<proteinExistence type="predicted"/>
<keyword evidence="4" id="KW-1185">Reference proteome</keyword>
<accession>A0ABV3WU19</accession>
<feature type="compositionally biased region" description="Basic and acidic residues" evidence="1">
    <location>
        <begin position="115"/>
        <end position="134"/>
    </location>
</feature>
<evidence type="ECO:0000313" key="4">
    <source>
        <dbReference type="Proteomes" id="UP001559025"/>
    </source>
</evidence>
<keyword evidence="2" id="KW-0732">Signal</keyword>
<dbReference type="EMBL" id="JAZHFV010000003">
    <property type="protein sequence ID" value="MEX4008170.1"/>
    <property type="molecule type" value="Genomic_DNA"/>
</dbReference>
<gene>
    <name evidence="3" type="ORF">V1479_12700</name>
</gene>
<organism evidence="3 4">
    <name type="scientific">Neoaquamicrobium sediminum</name>
    <dbReference type="NCBI Taxonomy" id="1849104"/>
    <lineage>
        <taxon>Bacteria</taxon>
        <taxon>Pseudomonadati</taxon>
        <taxon>Pseudomonadota</taxon>
        <taxon>Alphaproteobacteria</taxon>
        <taxon>Hyphomicrobiales</taxon>
        <taxon>Phyllobacteriaceae</taxon>
        <taxon>Neoaquamicrobium</taxon>
    </lineage>
</organism>
<comment type="caution">
    <text evidence="3">The sequence shown here is derived from an EMBL/GenBank/DDBJ whole genome shotgun (WGS) entry which is preliminary data.</text>
</comment>
<evidence type="ECO:0000256" key="2">
    <source>
        <dbReference type="SAM" id="SignalP"/>
    </source>
</evidence>
<feature type="compositionally biased region" description="Low complexity" evidence="1">
    <location>
        <begin position="49"/>
        <end position="61"/>
    </location>
</feature>
<feature type="signal peptide" evidence="2">
    <location>
        <begin position="1"/>
        <end position="22"/>
    </location>
</feature>
<protein>
    <recommendedName>
        <fullName evidence="5">Beta-barrel assembly complex subunit BamF</fullName>
    </recommendedName>
</protein>
<evidence type="ECO:0000313" key="3">
    <source>
        <dbReference type="EMBL" id="MEX4008170.1"/>
    </source>
</evidence>
<name>A0ABV3WU19_9HYPH</name>
<dbReference type="PROSITE" id="PS51257">
    <property type="entry name" value="PROKAR_LIPOPROTEIN"/>
    <property type="match status" value="1"/>
</dbReference>
<dbReference type="RefSeq" id="WP_368803210.1">
    <property type="nucleotide sequence ID" value="NZ_JAZHFV010000003.1"/>
</dbReference>
<reference evidence="3 4" key="1">
    <citation type="submission" date="2024-01" db="EMBL/GenBank/DDBJ databases">
        <title>New evidence supports the origin of RcGTA from prophage.</title>
        <authorList>
            <person name="Xu Y."/>
            <person name="Liu B."/>
            <person name="Chen F."/>
        </authorList>
    </citation>
    <scope>NUCLEOTIDE SEQUENCE [LARGE SCALE GENOMIC DNA]</scope>
    <source>
        <strain evidence="3 4">CBW1107-2</strain>
    </source>
</reference>